<comment type="caution">
    <text evidence="3">The sequence shown here is derived from an EMBL/GenBank/DDBJ whole genome shotgun (WGS) entry which is preliminary data.</text>
</comment>
<gene>
    <name evidence="3" type="ORF">J2S44_006174</name>
</gene>
<evidence type="ECO:0000313" key="4">
    <source>
        <dbReference type="Proteomes" id="UP001183629"/>
    </source>
</evidence>
<dbReference type="Proteomes" id="UP001183629">
    <property type="component" value="Unassembled WGS sequence"/>
</dbReference>
<sequence>MYNSGEVTAITGLSAHALRYYEREGLFPHAIGRSGGRWRTYTRQDVEWLLGCNRLRASGMPVSEIRRYAELVAAGPGNEAERLELMRAHQARMEDQMAELRISLDAIATKVAVYEAAVGAGTAGTLWTGDVPLVCPLAAPELVRVDAADRS</sequence>
<dbReference type="InterPro" id="IPR009061">
    <property type="entry name" value="DNA-bd_dom_put_sf"/>
</dbReference>
<reference evidence="3 4" key="1">
    <citation type="submission" date="2023-07" db="EMBL/GenBank/DDBJ databases">
        <title>Sequencing the genomes of 1000 actinobacteria strains.</title>
        <authorList>
            <person name="Klenk H.-P."/>
        </authorList>
    </citation>
    <scope>NUCLEOTIDE SEQUENCE [LARGE SCALE GENOMIC DNA]</scope>
    <source>
        <strain evidence="3 4">DSM 44711</strain>
    </source>
</reference>
<dbReference type="PANTHER" id="PTHR30204:SF98">
    <property type="entry name" value="HTH-TYPE TRANSCRIPTIONAL REGULATOR ADHR"/>
    <property type="match status" value="1"/>
</dbReference>
<name>A0AAE3ZTR7_9ACTN</name>
<dbReference type="PANTHER" id="PTHR30204">
    <property type="entry name" value="REDOX-CYCLING DRUG-SENSING TRANSCRIPTIONAL ACTIVATOR SOXR"/>
    <property type="match status" value="1"/>
</dbReference>
<dbReference type="Gene3D" id="1.10.1660.10">
    <property type="match status" value="1"/>
</dbReference>
<dbReference type="RefSeq" id="WP_310421031.1">
    <property type="nucleotide sequence ID" value="NZ_JAVDYC010000001.1"/>
</dbReference>
<accession>A0AAE3ZTR7</accession>
<dbReference type="PROSITE" id="PS50937">
    <property type="entry name" value="HTH_MERR_2"/>
    <property type="match status" value="1"/>
</dbReference>
<dbReference type="GO" id="GO:0003677">
    <property type="term" value="F:DNA binding"/>
    <property type="evidence" value="ECO:0007669"/>
    <property type="project" value="UniProtKB-KW"/>
</dbReference>
<evidence type="ECO:0000256" key="1">
    <source>
        <dbReference type="ARBA" id="ARBA00023125"/>
    </source>
</evidence>
<proteinExistence type="predicted"/>
<organism evidence="3 4">
    <name type="scientific">Catenuloplanes niger</name>
    <dbReference type="NCBI Taxonomy" id="587534"/>
    <lineage>
        <taxon>Bacteria</taxon>
        <taxon>Bacillati</taxon>
        <taxon>Actinomycetota</taxon>
        <taxon>Actinomycetes</taxon>
        <taxon>Micromonosporales</taxon>
        <taxon>Micromonosporaceae</taxon>
        <taxon>Catenuloplanes</taxon>
    </lineage>
</organism>
<dbReference type="AlphaFoldDB" id="A0AAE3ZTR7"/>
<dbReference type="GO" id="GO:0003700">
    <property type="term" value="F:DNA-binding transcription factor activity"/>
    <property type="evidence" value="ECO:0007669"/>
    <property type="project" value="InterPro"/>
</dbReference>
<keyword evidence="1 3" id="KW-0238">DNA-binding</keyword>
<dbReference type="Pfam" id="PF13411">
    <property type="entry name" value="MerR_1"/>
    <property type="match status" value="1"/>
</dbReference>
<dbReference type="EMBL" id="JAVDYC010000001">
    <property type="protein sequence ID" value="MDR7325924.1"/>
    <property type="molecule type" value="Genomic_DNA"/>
</dbReference>
<keyword evidence="4" id="KW-1185">Reference proteome</keyword>
<dbReference type="InterPro" id="IPR000551">
    <property type="entry name" value="MerR-type_HTH_dom"/>
</dbReference>
<dbReference type="InterPro" id="IPR047057">
    <property type="entry name" value="MerR_fam"/>
</dbReference>
<dbReference type="CDD" id="cd01109">
    <property type="entry name" value="HTH_YyaN"/>
    <property type="match status" value="1"/>
</dbReference>
<evidence type="ECO:0000313" key="3">
    <source>
        <dbReference type="EMBL" id="MDR7325924.1"/>
    </source>
</evidence>
<dbReference type="SUPFAM" id="SSF46955">
    <property type="entry name" value="Putative DNA-binding domain"/>
    <property type="match status" value="1"/>
</dbReference>
<feature type="domain" description="HTH merR-type" evidence="2">
    <location>
        <begin position="1"/>
        <end position="71"/>
    </location>
</feature>
<evidence type="ECO:0000259" key="2">
    <source>
        <dbReference type="PROSITE" id="PS50937"/>
    </source>
</evidence>
<protein>
    <submittedName>
        <fullName evidence="3">DNA-binding transcriptional MerR regulator</fullName>
    </submittedName>
</protein>
<dbReference type="SMART" id="SM00422">
    <property type="entry name" value="HTH_MERR"/>
    <property type="match status" value="1"/>
</dbReference>